<proteinExistence type="predicted"/>
<dbReference type="Proteomes" id="UP000297031">
    <property type="component" value="Chromosome"/>
</dbReference>
<evidence type="ECO:0008006" key="4">
    <source>
        <dbReference type="Google" id="ProtNLM"/>
    </source>
</evidence>
<organism evidence="2 3">
    <name type="scientific">Muribaculum gordoncarteri</name>
    <dbReference type="NCBI Taxonomy" id="2530390"/>
    <lineage>
        <taxon>Bacteria</taxon>
        <taxon>Pseudomonadati</taxon>
        <taxon>Bacteroidota</taxon>
        <taxon>Bacteroidia</taxon>
        <taxon>Bacteroidales</taxon>
        <taxon>Muribaculaceae</taxon>
        <taxon>Muribaculum</taxon>
    </lineage>
</organism>
<reference evidence="2 3" key="1">
    <citation type="submission" date="2019-02" db="EMBL/GenBank/DDBJ databases">
        <title>Isolation and identification of novel species under the genus Muribaculum.</title>
        <authorList>
            <person name="Miyake S."/>
            <person name="Ding Y."/>
            <person name="Low A."/>
            <person name="Soh M."/>
            <person name="Seedorf H."/>
        </authorList>
    </citation>
    <scope>NUCLEOTIDE SEQUENCE [LARGE SCALE GENOMIC DNA]</scope>
    <source>
        <strain evidence="2 3">TLL-A4</strain>
    </source>
</reference>
<dbReference type="RefSeq" id="WP_136409458.1">
    <property type="nucleotide sequence ID" value="NZ_CP039393.1"/>
</dbReference>
<gene>
    <name evidence="2" type="ORF">E7746_00370</name>
</gene>
<keyword evidence="1" id="KW-0472">Membrane</keyword>
<dbReference type="AlphaFoldDB" id="A0A4P7VAT5"/>
<keyword evidence="1" id="KW-0812">Transmembrane</keyword>
<keyword evidence="1" id="KW-1133">Transmembrane helix</keyword>
<dbReference type="KEGG" id="mgod:E7746_00370"/>
<evidence type="ECO:0000313" key="2">
    <source>
        <dbReference type="EMBL" id="QCD34442.1"/>
    </source>
</evidence>
<feature type="transmembrane region" description="Helical" evidence="1">
    <location>
        <begin position="22"/>
        <end position="43"/>
    </location>
</feature>
<protein>
    <recommendedName>
        <fullName evidence="4">DUF4760 domain-containing protein</fullName>
    </recommendedName>
</protein>
<name>A0A4P7VAT5_9BACT</name>
<keyword evidence="3" id="KW-1185">Reference proteome</keyword>
<accession>A0A4P7VAT5</accession>
<dbReference type="OrthoDB" id="1094875at2"/>
<dbReference type="EMBL" id="CP039393">
    <property type="protein sequence ID" value="QCD34442.1"/>
    <property type="molecule type" value="Genomic_DNA"/>
</dbReference>
<evidence type="ECO:0000256" key="1">
    <source>
        <dbReference type="SAM" id="Phobius"/>
    </source>
</evidence>
<evidence type="ECO:0000313" key="3">
    <source>
        <dbReference type="Proteomes" id="UP000297031"/>
    </source>
</evidence>
<sequence>MNDTIYVEPFYASPSSFLNSTFFQTCVLIATLIGTLFLTWYLYNKKVKESVRAATTILILQIKNIERNIEYLKAHGITGTAINETPLHYSIPIFEENAWEKYKHLYATKLPSSDFSSIEKFYETALAIKTTQLFIKRKIEESLYAKANCYYNMEYNRVNMSIIFNEIDNARLFNDIDRIRSIYGAVHIQTYMPIEFYNGLSQGLNSYFRLSGTTTLGNLRKKGHLGKE</sequence>